<keyword evidence="10" id="KW-1185">Reference proteome</keyword>
<dbReference type="GO" id="GO:0055085">
    <property type="term" value="P:transmembrane transport"/>
    <property type="evidence" value="ECO:0007669"/>
    <property type="project" value="TreeGrafter"/>
</dbReference>
<accession>A0A1I3ZL75</accession>
<name>A0A1I3ZL75_9LACT</name>
<comment type="subcellular location">
    <subcellularLocation>
        <location evidence="1">Cell membrane</location>
        <topology evidence="1">Multi-pass membrane protein</topology>
    </subcellularLocation>
</comment>
<keyword evidence="4" id="KW-1003">Cell membrane</keyword>
<feature type="transmembrane region" description="Helical" evidence="8">
    <location>
        <begin position="319"/>
        <end position="352"/>
    </location>
</feature>
<protein>
    <submittedName>
        <fullName evidence="9">Predicted PurR-regulated permease PerM</fullName>
    </submittedName>
</protein>
<feature type="transmembrane region" description="Helical" evidence="8">
    <location>
        <begin position="35"/>
        <end position="60"/>
    </location>
</feature>
<proteinExistence type="inferred from homology"/>
<feature type="transmembrane region" description="Helical" evidence="8">
    <location>
        <begin position="285"/>
        <end position="307"/>
    </location>
</feature>
<dbReference type="OrthoDB" id="9793390at2"/>
<dbReference type="EMBL" id="FOSJ01000035">
    <property type="protein sequence ID" value="SFK44787.1"/>
    <property type="molecule type" value="Genomic_DNA"/>
</dbReference>
<dbReference type="InterPro" id="IPR002549">
    <property type="entry name" value="AI-2E-like"/>
</dbReference>
<dbReference type="PANTHER" id="PTHR21716:SF53">
    <property type="entry name" value="PERMEASE PERM-RELATED"/>
    <property type="match status" value="1"/>
</dbReference>
<feature type="transmembrane region" description="Helical" evidence="8">
    <location>
        <begin position="9"/>
        <end position="29"/>
    </location>
</feature>
<dbReference type="AlphaFoldDB" id="A0A1I3ZL75"/>
<keyword evidence="3" id="KW-0813">Transport</keyword>
<feature type="transmembrane region" description="Helical" evidence="8">
    <location>
        <begin position="72"/>
        <end position="94"/>
    </location>
</feature>
<organism evidence="9 10">
    <name type="scientific">Marinilactibacillus piezotolerans</name>
    <dbReference type="NCBI Taxonomy" id="258723"/>
    <lineage>
        <taxon>Bacteria</taxon>
        <taxon>Bacillati</taxon>
        <taxon>Bacillota</taxon>
        <taxon>Bacilli</taxon>
        <taxon>Lactobacillales</taxon>
        <taxon>Carnobacteriaceae</taxon>
        <taxon>Marinilactibacillus</taxon>
    </lineage>
</organism>
<evidence type="ECO:0000256" key="8">
    <source>
        <dbReference type="SAM" id="Phobius"/>
    </source>
</evidence>
<keyword evidence="6 8" id="KW-1133">Transmembrane helix</keyword>
<evidence type="ECO:0000256" key="4">
    <source>
        <dbReference type="ARBA" id="ARBA00022475"/>
    </source>
</evidence>
<feature type="transmembrane region" description="Helical" evidence="8">
    <location>
        <begin position="229"/>
        <end position="253"/>
    </location>
</feature>
<evidence type="ECO:0000256" key="7">
    <source>
        <dbReference type="ARBA" id="ARBA00023136"/>
    </source>
</evidence>
<gene>
    <name evidence="9" type="ORF">SAMN04488569_103519</name>
</gene>
<evidence type="ECO:0000256" key="5">
    <source>
        <dbReference type="ARBA" id="ARBA00022692"/>
    </source>
</evidence>
<dbReference type="Pfam" id="PF01594">
    <property type="entry name" value="AI-2E_transport"/>
    <property type="match status" value="1"/>
</dbReference>
<feature type="transmembrane region" description="Helical" evidence="8">
    <location>
        <begin position="162"/>
        <end position="185"/>
    </location>
</feature>
<dbReference type="RefSeq" id="WP_083540514.1">
    <property type="nucleotide sequence ID" value="NZ_FOSJ01000035.1"/>
</dbReference>
<sequence length="363" mass="40399">MINWQNSKIMFWTVWFLAVALLIFILQQIDFILNPLLAILTSLFMPLLIAGFLFYLLNPIVKLLEKIRVKRIYGVSLVMVLLVGIVVLTILRGIPMLVEQTSLLISGIPQFINELDFYFRKLSEESWMEQVDFDAILFNIDTWLRNLGTGFLDGMVTSVGGVIQSLTQFLFLFITVPVILFYMLYDGHRFPSYIEKISPEHFKKNAKELALQINETIASYISGKGMASLLVGIILFVMYTIADFPSAFLLSVFAAITNFIPYVGPFLGAAPAIVVGLIDSPAKAVLAAVFVLIVQQLDGNLFTPFLVGKSLSIHPLTVILILLASADIAGLLGMLIGVPVFAIIKTIVVYVIKIKKEKKITLS</sequence>
<keyword evidence="7 8" id="KW-0472">Membrane</keyword>
<evidence type="ECO:0000313" key="10">
    <source>
        <dbReference type="Proteomes" id="UP000199589"/>
    </source>
</evidence>
<evidence type="ECO:0000256" key="6">
    <source>
        <dbReference type="ARBA" id="ARBA00022989"/>
    </source>
</evidence>
<feature type="transmembrane region" description="Helical" evidence="8">
    <location>
        <begin position="259"/>
        <end position="278"/>
    </location>
</feature>
<dbReference type="STRING" id="258723.GCA_900169305_00088"/>
<dbReference type="PANTHER" id="PTHR21716">
    <property type="entry name" value="TRANSMEMBRANE PROTEIN"/>
    <property type="match status" value="1"/>
</dbReference>
<dbReference type="GO" id="GO:0005886">
    <property type="term" value="C:plasma membrane"/>
    <property type="evidence" value="ECO:0007669"/>
    <property type="project" value="UniProtKB-SubCell"/>
</dbReference>
<evidence type="ECO:0000256" key="3">
    <source>
        <dbReference type="ARBA" id="ARBA00022448"/>
    </source>
</evidence>
<comment type="similarity">
    <text evidence="2">Belongs to the autoinducer-2 exporter (AI-2E) (TC 2.A.86) family.</text>
</comment>
<evidence type="ECO:0000313" key="9">
    <source>
        <dbReference type="EMBL" id="SFK44787.1"/>
    </source>
</evidence>
<dbReference type="Proteomes" id="UP000199589">
    <property type="component" value="Unassembled WGS sequence"/>
</dbReference>
<evidence type="ECO:0000256" key="1">
    <source>
        <dbReference type="ARBA" id="ARBA00004651"/>
    </source>
</evidence>
<keyword evidence="5 8" id="KW-0812">Transmembrane</keyword>
<evidence type="ECO:0000256" key="2">
    <source>
        <dbReference type="ARBA" id="ARBA00009773"/>
    </source>
</evidence>
<reference evidence="10" key="1">
    <citation type="submission" date="2016-10" db="EMBL/GenBank/DDBJ databases">
        <authorList>
            <person name="Varghese N."/>
            <person name="Submissions S."/>
        </authorList>
    </citation>
    <scope>NUCLEOTIDE SEQUENCE [LARGE SCALE GENOMIC DNA]</scope>
    <source>
        <strain evidence="10">DSM 16108</strain>
    </source>
</reference>